<evidence type="ECO:0000313" key="3">
    <source>
        <dbReference type="Proteomes" id="UP000299102"/>
    </source>
</evidence>
<evidence type="ECO:0000313" key="2">
    <source>
        <dbReference type="EMBL" id="GBP31400.1"/>
    </source>
</evidence>
<reference evidence="2 3" key="1">
    <citation type="journal article" date="2019" name="Commun. Biol.">
        <title>The bagworm genome reveals a unique fibroin gene that provides high tensile strength.</title>
        <authorList>
            <person name="Kono N."/>
            <person name="Nakamura H."/>
            <person name="Ohtoshi R."/>
            <person name="Tomita M."/>
            <person name="Numata K."/>
            <person name="Arakawa K."/>
        </authorList>
    </citation>
    <scope>NUCLEOTIDE SEQUENCE [LARGE SCALE GENOMIC DNA]</scope>
</reference>
<keyword evidence="1" id="KW-0812">Transmembrane</keyword>
<accession>A0A4C1UYS6</accession>
<dbReference type="Proteomes" id="UP000299102">
    <property type="component" value="Unassembled WGS sequence"/>
</dbReference>
<evidence type="ECO:0000256" key="1">
    <source>
        <dbReference type="SAM" id="Phobius"/>
    </source>
</evidence>
<keyword evidence="1" id="KW-0472">Membrane</keyword>
<protein>
    <submittedName>
        <fullName evidence="2">Uncharacterized protein</fullName>
    </submittedName>
</protein>
<gene>
    <name evidence="2" type="ORF">EVAR_17888_1</name>
</gene>
<comment type="caution">
    <text evidence="2">The sequence shown here is derived from an EMBL/GenBank/DDBJ whole genome shotgun (WGS) entry which is preliminary data.</text>
</comment>
<feature type="transmembrane region" description="Helical" evidence="1">
    <location>
        <begin position="56"/>
        <end position="73"/>
    </location>
</feature>
<proteinExistence type="predicted"/>
<name>A0A4C1UYS6_EUMVA</name>
<keyword evidence="3" id="KW-1185">Reference proteome</keyword>
<dbReference type="EMBL" id="BGZK01000246">
    <property type="protein sequence ID" value="GBP31400.1"/>
    <property type="molecule type" value="Genomic_DNA"/>
</dbReference>
<keyword evidence="1" id="KW-1133">Transmembrane helix</keyword>
<sequence>MGAIKRVPTVVALEASVRLLLTTLKILENVWYNTIQHCCSFGIVRVTPDNPSKKEIAIINLAALLFCFALVRMKRKGKATKNERALPSAKLSFLHEHVL</sequence>
<organism evidence="2 3">
    <name type="scientific">Eumeta variegata</name>
    <name type="common">Bagworm moth</name>
    <name type="synonym">Eumeta japonica</name>
    <dbReference type="NCBI Taxonomy" id="151549"/>
    <lineage>
        <taxon>Eukaryota</taxon>
        <taxon>Metazoa</taxon>
        <taxon>Ecdysozoa</taxon>
        <taxon>Arthropoda</taxon>
        <taxon>Hexapoda</taxon>
        <taxon>Insecta</taxon>
        <taxon>Pterygota</taxon>
        <taxon>Neoptera</taxon>
        <taxon>Endopterygota</taxon>
        <taxon>Lepidoptera</taxon>
        <taxon>Glossata</taxon>
        <taxon>Ditrysia</taxon>
        <taxon>Tineoidea</taxon>
        <taxon>Psychidae</taxon>
        <taxon>Oiketicinae</taxon>
        <taxon>Eumeta</taxon>
    </lineage>
</organism>
<dbReference type="AlphaFoldDB" id="A0A4C1UYS6"/>